<feature type="domain" description="Winged helix-turn helix" evidence="1">
    <location>
        <begin position="94"/>
        <end position="151"/>
    </location>
</feature>
<keyword evidence="3" id="KW-1185">Reference proteome</keyword>
<dbReference type="InterPro" id="IPR025959">
    <property type="entry name" value="Winged_HTH_dom"/>
</dbReference>
<sequence length="160" mass="18440">MWRPRRLTRPQLEERRLAAVPMLEARRPLPEIAAELGVHRHTVEKWSMKYNHGGPDALKRTVSSGRPPRLTPEQEQQLLDALALGCAHHGFPAEQWTMKRVCVVVERLFGVKYHVDGLRPKMRALGLTPQKPTKRAIERDDEQIETFAKETLPEIKKSRS</sequence>
<gene>
    <name evidence="2" type="ORF">DES52_103307</name>
</gene>
<dbReference type="EMBL" id="QJSX01000003">
    <property type="protein sequence ID" value="PYE55472.1"/>
    <property type="molecule type" value="Genomic_DNA"/>
</dbReference>
<dbReference type="SUPFAM" id="SSF46689">
    <property type="entry name" value="Homeodomain-like"/>
    <property type="match status" value="1"/>
</dbReference>
<accession>A0A318SFI1</accession>
<name>A0A318SFI1_9DEIO</name>
<dbReference type="AlphaFoldDB" id="A0A318SFI1"/>
<reference evidence="2 3" key="1">
    <citation type="submission" date="2018-06" db="EMBL/GenBank/DDBJ databases">
        <title>Genomic Encyclopedia of Type Strains, Phase IV (KMG-IV): sequencing the most valuable type-strain genomes for metagenomic binning, comparative biology and taxonomic classification.</title>
        <authorList>
            <person name="Goeker M."/>
        </authorList>
    </citation>
    <scope>NUCLEOTIDE SEQUENCE [LARGE SCALE GENOMIC DNA]</scope>
    <source>
        <strain evidence="2 3">DSM 18048</strain>
    </source>
</reference>
<dbReference type="Pfam" id="PF13551">
    <property type="entry name" value="HTH_29"/>
    <property type="match status" value="1"/>
</dbReference>
<dbReference type="OrthoDB" id="69528at2"/>
<evidence type="ECO:0000313" key="3">
    <source>
        <dbReference type="Proteomes" id="UP000248326"/>
    </source>
</evidence>
<organism evidence="2 3">
    <name type="scientific">Deinococcus yavapaiensis KR-236</name>
    <dbReference type="NCBI Taxonomy" id="694435"/>
    <lineage>
        <taxon>Bacteria</taxon>
        <taxon>Thermotogati</taxon>
        <taxon>Deinococcota</taxon>
        <taxon>Deinococci</taxon>
        <taxon>Deinococcales</taxon>
        <taxon>Deinococcaceae</taxon>
        <taxon>Deinococcus</taxon>
    </lineage>
</organism>
<proteinExistence type="predicted"/>
<protein>
    <submittedName>
        <fullName evidence="2">Transposase</fullName>
    </submittedName>
</protein>
<dbReference type="Pfam" id="PF13592">
    <property type="entry name" value="HTH_33"/>
    <property type="match status" value="1"/>
</dbReference>
<dbReference type="Proteomes" id="UP000248326">
    <property type="component" value="Unassembled WGS sequence"/>
</dbReference>
<evidence type="ECO:0000313" key="2">
    <source>
        <dbReference type="EMBL" id="PYE55472.1"/>
    </source>
</evidence>
<comment type="caution">
    <text evidence="2">The sequence shown here is derived from an EMBL/GenBank/DDBJ whole genome shotgun (WGS) entry which is preliminary data.</text>
</comment>
<evidence type="ECO:0000259" key="1">
    <source>
        <dbReference type="Pfam" id="PF13592"/>
    </source>
</evidence>
<dbReference type="InterPro" id="IPR009057">
    <property type="entry name" value="Homeodomain-like_sf"/>
</dbReference>